<proteinExistence type="predicted"/>
<feature type="transmembrane region" description="Helical" evidence="1">
    <location>
        <begin position="30"/>
        <end position="50"/>
    </location>
</feature>
<dbReference type="RefSeq" id="WP_066607906.1">
    <property type="nucleotide sequence ID" value="NZ_FORY01000003.1"/>
</dbReference>
<organism evidence="3 4">
    <name type="scientific">Celeribacter halophilus</name>
    <dbReference type="NCBI Taxonomy" id="576117"/>
    <lineage>
        <taxon>Bacteria</taxon>
        <taxon>Pseudomonadati</taxon>
        <taxon>Pseudomonadota</taxon>
        <taxon>Alphaproteobacteria</taxon>
        <taxon>Rhodobacterales</taxon>
        <taxon>Roseobacteraceae</taxon>
        <taxon>Celeribacter</taxon>
    </lineage>
</organism>
<evidence type="ECO:0000313" key="2">
    <source>
        <dbReference type="EMBL" id="MDO6455588.1"/>
    </source>
</evidence>
<dbReference type="EMBL" id="JAUOPJ010000001">
    <property type="protein sequence ID" value="MDO6455588.1"/>
    <property type="molecule type" value="Genomic_DNA"/>
</dbReference>
<dbReference type="GeneID" id="98664325"/>
<keyword evidence="2" id="KW-0808">Transferase</keyword>
<protein>
    <submittedName>
        <fullName evidence="2">Apolipoprotein acyltransferase</fullName>
    </submittedName>
</protein>
<keyword evidence="4" id="KW-1185">Reference proteome</keyword>
<dbReference type="EMBL" id="FORY01000003">
    <property type="protein sequence ID" value="SFJ29322.1"/>
    <property type="molecule type" value="Genomic_DNA"/>
</dbReference>
<sequence length="54" mass="5925">MIGFILTLLGGVWGWRLAAKRGGNRADKLQYMAVFALIFGIIGLFLGVIADRMI</sequence>
<dbReference type="AlphaFoldDB" id="A0A1I3Q6V6"/>
<evidence type="ECO:0000313" key="4">
    <source>
        <dbReference type="Proteomes" id="UP000183299"/>
    </source>
</evidence>
<keyword evidence="1" id="KW-0472">Membrane</keyword>
<gene>
    <name evidence="2" type="ORF">Q4494_00730</name>
    <name evidence="3" type="ORF">SAMN04488138_103227</name>
</gene>
<dbReference type="Proteomes" id="UP000183299">
    <property type="component" value="Unassembled WGS sequence"/>
</dbReference>
<keyword evidence="1" id="KW-0812">Transmembrane</keyword>
<name>A0A1I3Q6V6_9RHOB</name>
<dbReference type="STRING" id="576117.SAMN04488138_103227"/>
<dbReference type="OrthoDB" id="7876494at2"/>
<evidence type="ECO:0000313" key="3">
    <source>
        <dbReference type="EMBL" id="SFJ29322.1"/>
    </source>
</evidence>
<evidence type="ECO:0000256" key="1">
    <source>
        <dbReference type="SAM" id="Phobius"/>
    </source>
</evidence>
<reference evidence="3 4" key="1">
    <citation type="submission" date="2016-10" db="EMBL/GenBank/DDBJ databases">
        <authorList>
            <person name="de Groot N.N."/>
        </authorList>
    </citation>
    <scope>NUCLEOTIDE SEQUENCE [LARGE SCALE GENOMIC DNA]</scope>
    <source>
        <strain evidence="3 4">CGMCC 1.8891</strain>
    </source>
</reference>
<accession>A0A1I3Q6V6</accession>
<dbReference type="GO" id="GO:0016746">
    <property type="term" value="F:acyltransferase activity"/>
    <property type="evidence" value="ECO:0007669"/>
    <property type="project" value="UniProtKB-KW"/>
</dbReference>
<keyword evidence="2" id="KW-0012">Acyltransferase</keyword>
<reference evidence="2" key="2">
    <citation type="submission" date="2023-07" db="EMBL/GenBank/DDBJ databases">
        <title>Genome content predicts the carbon catabolic preferences of heterotrophic bacteria.</title>
        <authorList>
            <person name="Gralka M."/>
        </authorList>
    </citation>
    <scope>NUCLEOTIDE SEQUENCE</scope>
    <source>
        <strain evidence="2">I2M02</strain>
    </source>
</reference>
<keyword evidence="1" id="KW-1133">Transmembrane helix</keyword>
<dbReference type="Proteomes" id="UP001169823">
    <property type="component" value="Unassembled WGS sequence"/>
</dbReference>